<dbReference type="EMBL" id="JACHGJ010000003">
    <property type="protein sequence ID" value="MBB6480391.1"/>
    <property type="molecule type" value="Genomic_DNA"/>
</dbReference>
<dbReference type="PANTHER" id="PTHR43233">
    <property type="entry name" value="FAMILY N-ACETYLTRANSFERASE, PUTATIVE (AFU_ORTHOLOGUE AFUA_6G03350)-RELATED"/>
    <property type="match status" value="1"/>
</dbReference>
<organism evidence="2 3">
    <name type="scientific">Spirochaeta isovalerica</name>
    <dbReference type="NCBI Taxonomy" id="150"/>
    <lineage>
        <taxon>Bacteria</taxon>
        <taxon>Pseudomonadati</taxon>
        <taxon>Spirochaetota</taxon>
        <taxon>Spirochaetia</taxon>
        <taxon>Spirochaetales</taxon>
        <taxon>Spirochaetaceae</taxon>
        <taxon>Spirochaeta</taxon>
    </lineage>
</organism>
<keyword evidence="2" id="KW-0808">Transferase</keyword>
<dbReference type="RefSeq" id="WP_184746578.1">
    <property type="nucleotide sequence ID" value="NZ_JACHGJ010000003.1"/>
</dbReference>
<reference evidence="2 3" key="1">
    <citation type="submission" date="2020-08" db="EMBL/GenBank/DDBJ databases">
        <title>Genomic Encyclopedia of Type Strains, Phase IV (KMG-IV): sequencing the most valuable type-strain genomes for metagenomic binning, comparative biology and taxonomic classification.</title>
        <authorList>
            <person name="Goeker M."/>
        </authorList>
    </citation>
    <scope>NUCLEOTIDE SEQUENCE [LARGE SCALE GENOMIC DNA]</scope>
    <source>
        <strain evidence="2 3">DSM 2461</strain>
    </source>
</reference>
<dbReference type="Proteomes" id="UP000587760">
    <property type="component" value="Unassembled WGS sequence"/>
</dbReference>
<dbReference type="PANTHER" id="PTHR43233:SF1">
    <property type="entry name" value="FAMILY N-ACETYLTRANSFERASE, PUTATIVE (AFU_ORTHOLOGUE AFUA_6G03350)-RELATED"/>
    <property type="match status" value="1"/>
</dbReference>
<name>A0A841RAJ8_9SPIO</name>
<evidence type="ECO:0000313" key="3">
    <source>
        <dbReference type="Proteomes" id="UP000587760"/>
    </source>
</evidence>
<evidence type="ECO:0000259" key="1">
    <source>
        <dbReference type="PROSITE" id="PS51186"/>
    </source>
</evidence>
<comment type="caution">
    <text evidence="2">The sequence shown here is derived from an EMBL/GenBank/DDBJ whole genome shotgun (WGS) entry which is preliminary data.</text>
</comment>
<feature type="domain" description="N-acetyltransferase" evidence="1">
    <location>
        <begin position="8"/>
        <end position="139"/>
    </location>
</feature>
<dbReference type="CDD" id="cd04301">
    <property type="entry name" value="NAT_SF"/>
    <property type="match status" value="1"/>
</dbReference>
<keyword evidence="3" id="KW-1185">Reference proteome</keyword>
<dbReference type="Gene3D" id="3.40.630.30">
    <property type="match status" value="1"/>
</dbReference>
<dbReference type="GO" id="GO:0016747">
    <property type="term" value="F:acyltransferase activity, transferring groups other than amino-acyl groups"/>
    <property type="evidence" value="ECO:0007669"/>
    <property type="project" value="InterPro"/>
</dbReference>
<dbReference type="AlphaFoldDB" id="A0A841RAJ8"/>
<proteinExistence type="predicted"/>
<gene>
    <name evidence="2" type="ORF">HNR50_002054</name>
</gene>
<dbReference type="InterPro" id="IPR016181">
    <property type="entry name" value="Acyl_CoA_acyltransferase"/>
</dbReference>
<sequence length="139" mass="16074">MLETRDGYTITDSRDNIDWLFIIRSLQSTYWAEGRPEELIRKSFDNSVVLSLFHGTDQVGFARIVSDYACFAWLCDVYISPDHRGRGLGKFLMSAVAGHESTQVRMTILATKDAHGLYAKYGFERREMMFLKKEYDTLL</sequence>
<dbReference type="InterPro" id="IPR053144">
    <property type="entry name" value="Acetyltransferase_Butenolide"/>
</dbReference>
<accession>A0A841RAJ8</accession>
<evidence type="ECO:0000313" key="2">
    <source>
        <dbReference type="EMBL" id="MBB6480391.1"/>
    </source>
</evidence>
<protein>
    <submittedName>
        <fullName evidence="2">GNAT superfamily N-acetyltransferase</fullName>
    </submittedName>
</protein>
<dbReference type="InterPro" id="IPR000182">
    <property type="entry name" value="GNAT_dom"/>
</dbReference>
<dbReference type="PROSITE" id="PS51186">
    <property type="entry name" value="GNAT"/>
    <property type="match status" value="1"/>
</dbReference>
<dbReference type="Pfam" id="PF13508">
    <property type="entry name" value="Acetyltransf_7"/>
    <property type="match status" value="1"/>
</dbReference>
<dbReference type="SUPFAM" id="SSF55729">
    <property type="entry name" value="Acyl-CoA N-acyltransferases (Nat)"/>
    <property type="match status" value="1"/>
</dbReference>